<evidence type="ECO:0000313" key="3">
    <source>
        <dbReference type="Proteomes" id="UP001152622"/>
    </source>
</evidence>
<dbReference type="Proteomes" id="UP001152622">
    <property type="component" value="Chromosome 1"/>
</dbReference>
<gene>
    <name evidence="2" type="ORF">SKAU_G00014990</name>
</gene>
<keyword evidence="3" id="KW-1185">Reference proteome</keyword>
<organism evidence="2 3">
    <name type="scientific">Synaphobranchus kaupii</name>
    <name type="common">Kaup's arrowtooth eel</name>
    <dbReference type="NCBI Taxonomy" id="118154"/>
    <lineage>
        <taxon>Eukaryota</taxon>
        <taxon>Metazoa</taxon>
        <taxon>Chordata</taxon>
        <taxon>Craniata</taxon>
        <taxon>Vertebrata</taxon>
        <taxon>Euteleostomi</taxon>
        <taxon>Actinopterygii</taxon>
        <taxon>Neopterygii</taxon>
        <taxon>Teleostei</taxon>
        <taxon>Anguilliformes</taxon>
        <taxon>Synaphobranchidae</taxon>
        <taxon>Synaphobranchus</taxon>
    </lineage>
</organism>
<feature type="region of interest" description="Disordered" evidence="1">
    <location>
        <begin position="75"/>
        <end position="107"/>
    </location>
</feature>
<dbReference type="AlphaFoldDB" id="A0A9Q1GBX7"/>
<proteinExistence type="predicted"/>
<feature type="compositionally biased region" description="Polar residues" evidence="1">
    <location>
        <begin position="80"/>
        <end position="92"/>
    </location>
</feature>
<reference evidence="2" key="1">
    <citation type="journal article" date="2023" name="Science">
        <title>Genome structures resolve the early diversification of teleost fishes.</title>
        <authorList>
            <person name="Parey E."/>
            <person name="Louis A."/>
            <person name="Montfort J."/>
            <person name="Bouchez O."/>
            <person name="Roques C."/>
            <person name="Iampietro C."/>
            <person name="Lluch J."/>
            <person name="Castinel A."/>
            <person name="Donnadieu C."/>
            <person name="Desvignes T."/>
            <person name="Floi Bucao C."/>
            <person name="Jouanno E."/>
            <person name="Wen M."/>
            <person name="Mejri S."/>
            <person name="Dirks R."/>
            <person name="Jansen H."/>
            <person name="Henkel C."/>
            <person name="Chen W.J."/>
            <person name="Zahm M."/>
            <person name="Cabau C."/>
            <person name="Klopp C."/>
            <person name="Thompson A.W."/>
            <person name="Robinson-Rechavi M."/>
            <person name="Braasch I."/>
            <person name="Lecointre G."/>
            <person name="Bobe J."/>
            <person name="Postlethwait J.H."/>
            <person name="Berthelot C."/>
            <person name="Roest Crollius H."/>
            <person name="Guiguen Y."/>
        </authorList>
    </citation>
    <scope>NUCLEOTIDE SEQUENCE</scope>
    <source>
        <strain evidence="2">WJC10195</strain>
    </source>
</reference>
<dbReference type="EMBL" id="JAINUF010000001">
    <property type="protein sequence ID" value="KAJ8380721.1"/>
    <property type="molecule type" value="Genomic_DNA"/>
</dbReference>
<comment type="caution">
    <text evidence="2">The sequence shown here is derived from an EMBL/GenBank/DDBJ whole genome shotgun (WGS) entry which is preliminary data.</text>
</comment>
<sequence length="160" mass="17404">MGCSHQCTHAAFPTTALQNAHVQHVDAAACDQSSVHPACAWRRLQSFGTVLWTPSQRKRIPAAIRYNFQLAGPAKLPGQRTGSRVRSVSRPTQGMPKKNPKQGPTFSPLKRWWVRMPMPDCSGWEETGLTLAFHPAVGLLPLAGISPSGEINLNSNSPTV</sequence>
<name>A0A9Q1GBX7_SYNKA</name>
<evidence type="ECO:0000313" key="2">
    <source>
        <dbReference type="EMBL" id="KAJ8380721.1"/>
    </source>
</evidence>
<evidence type="ECO:0000256" key="1">
    <source>
        <dbReference type="SAM" id="MobiDB-lite"/>
    </source>
</evidence>
<protein>
    <submittedName>
        <fullName evidence="2">Uncharacterized protein</fullName>
    </submittedName>
</protein>
<accession>A0A9Q1GBX7</accession>